<evidence type="ECO:0000256" key="2">
    <source>
        <dbReference type="ARBA" id="ARBA00008150"/>
    </source>
</evidence>
<feature type="chain" id="PRO_5045445897" evidence="5">
    <location>
        <begin position="26"/>
        <end position="351"/>
    </location>
</feature>
<feature type="signal peptide" evidence="5">
    <location>
        <begin position="1"/>
        <end position="25"/>
    </location>
</feature>
<dbReference type="CDD" id="cd16327">
    <property type="entry name" value="RseB"/>
    <property type="match status" value="1"/>
</dbReference>
<feature type="domain" description="MucB/RseB C-terminal" evidence="7">
    <location>
        <begin position="247"/>
        <end position="342"/>
    </location>
</feature>
<gene>
    <name evidence="8" type="ORF">M3P05_09595</name>
</gene>
<keyword evidence="9" id="KW-1185">Reference proteome</keyword>
<dbReference type="RefSeq" id="WP_249699354.1">
    <property type="nucleotide sequence ID" value="NZ_JAMFLX010000011.1"/>
</dbReference>
<dbReference type="InterPro" id="IPR033434">
    <property type="entry name" value="MucB/RseB_N"/>
</dbReference>
<comment type="similarity">
    <text evidence="2">Belongs to the RseB family.</text>
</comment>
<sequence>MRKGILRAACSSIAAIILGAGLSLAASAAPAVVSTPADWLTRMVSAPATNSYEGFFIYENAGGLTSIRIFHSGVDGKEQERLVYQDGPYRELLRRGDQVAMVRPDGDVSRFSSDSTSPSVIERLGSYRDDLRRSYRLMFGGDDRVAGRNVLRVEVQPRDQHRYGYILWIDQETGVLLRSEMLGEKGAVLERFQYIHFEPARTISAKQLEPSRAVTWEAASKPAPKPAPKDEVSKAEVPKKEMLALWWETGWIPNGFDVTSQNTVDSPVSKQKADSILFSDGLASFSIFVEEDHSRVQGPASEQIGATSAVSRIFRKGDAYYNVTVIGEIPLGTAERIAVSVKAAEQVAESP</sequence>
<dbReference type="PANTHER" id="PTHR38782">
    <property type="match status" value="1"/>
</dbReference>
<feature type="domain" description="MucB/RseB N-terminal" evidence="6">
    <location>
        <begin position="36"/>
        <end position="210"/>
    </location>
</feature>
<evidence type="ECO:0000259" key="7">
    <source>
        <dbReference type="Pfam" id="PF17188"/>
    </source>
</evidence>
<dbReference type="InterPro" id="IPR033436">
    <property type="entry name" value="MucB/RseB_C"/>
</dbReference>
<comment type="caution">
    <text evidence="8">The sequence shown here is derived from an EMBL/GenBank/DDBJ whole genome shotgun (WGS) entry which is preliminary data.</text>
</comment>
<evidence type="ECO:0000256" key="5">
    <source>
        <dbReference type="SAM" id="SignalP"/>
    </source>
</evidence>
<dbReference type="PIRSF" id="PIRSF005427">
    <property type="entry name" value="RseB"/>
    <property type="match status" value="1"/>
</dbReference>
<name>A0ABT0PG01_9GAMM</name>
<accession>A0ABT0PG01</accession>
<evidence type="ECO:0000256" key="3">
    <source>
        <dbReference type="ARBA" id="ARBA00022729"/>
    </source>
</evidence>
<dbReference type="InterPro" id="IPR038484">
    <property type="entry name" value="MucB/RseB_C_sf"/>
</dbReference>
<dbReference type="Pfam" id="PF03888">
    <property type="entry name" value="MucB_RseB"/>
    <property type="match status" value="1"/>
</dbReference>
<comment type="subcellular location">
    <subcellularLocation>
        <location evidence="1">Periplasm</location>
    </subcellularLocation>
</comment>
<keyword evidence="3 5" id="KW-0732">Signal</keyword>
<evidence type="ECO:0000313" key="8">
    <source>
        <dbReference type="EMBL" id="MCL6270186.1"/>
    </source>
</evidence>
<evidence type="ECO:0000259" key="6">
    <source>
        <dbReference type="Pfam" id="PF03888"/>
    </source>
</evidence>
<dbReference type="PANTHER" id="PTHR38782:SF1">
    <property type="entry name" value="SIGMA-E FACTOR REGULATORY PROTEIN RSEB"/>
    <property type="match status" value="1"/>
</dbReference>
<evidence type="ECO:0000313" key="9">
    <source>
        <dbReference type="Proteomes" id="UP001203338"/>
    </source>
</evidence>
<proteinExistence type="inferred from homology"/>
<dbReference type="Gene3D" id="3.30.200.100">
    <property type="entry name" value="MucB/RseB, C-terminal domain"/>
    <property type="match status" value="1"/>
</dbReference>
<dbReference type="EMBL" id="JAMFLX010000011">
    <property type="protein sequence ID" value="MCL6270186.1"/>
    <property type="molecule type" value="Genomic_DNA"/>
</dbReference>
<evidence type="ECO:0000256" key="1">
    <source>
        <dbReference type="ARBA" id="ARBA00004418"/>
    </source>
</evidence>
<reference evidence="8 9" key="1">
    <citation type="submission" date="2022-05" db="EMBL/GenBank/DDBJ databases">
        <authorList>
            <person name="Park J.-S."/>
        </authorList>
    </citation>
    <scope>NUCLEOTIDE SEQUENCE [LARGE SCALE GENOMIC DNA]</scope>
    <source>
        <strain evidence="8 9">2012CJ34-2</strain>
    </source>
</reference>
<keyword evidence="4" id="KW-0574">Periplasm</keyword>
<dbReference type="Proteomes" id="UP001203338">
    <property type="component" value="Unassembled WGS sequence"/>
</dbReference>
<protein>
    <submittedName>
        <fullName evidence="8">MucB/RseB C-terminal domain-containing protein</fullName>
    </submittedName>
</protein>
<evidence type="ECO:0000256" key="4">
    <source>
        <dbReference type="ARBA" id="ARBA00022764"/>
    </source>
</evidence>
<dbReference type="InterPro" id="IPR005588">
    <property type="entry name" value="MucB_RseB"/>
</dbReference>
<dbReference type="Pfam" id="PF17188">
    <property type="entry name" value="MucB_RseB_C"/>
    <property type="match status" value="1"/>
</dbReference>
<dbReference type="Gene3D" id="2.50.20.10">
    <property type="entry name" value="Lipoprotein localisation LolA/LolB/LppX"/>
    <property type="match status" value="1"/>
</dbReference>
<organism evidence="8 9">
    <name type="scientific">Parendozoicomonas callyspongiae</name>
    <dbReference type="NCBI Taxonomy" id="2942213"/>
    <lineage>
        <taxon>Bacteria</taxon>
        <taxon>Pseudomonadati</taxon>
        <taxon>Pseudomonadota</taxon>
        <taxon>Gammaproteobacteria</taxon>
        <taxon>Oceanospirillales</taxon>
        <taxon>Endozoicomonadaceae</taxon>
        <taxon>Parendozoicomonas</taxon>
    </lineage>
</organism>